<evidence type="ECO:0000313" key="1">
    <source>
        <dbReference type="EMBL" id="GFZ20738.1"/>
    </source>
</evidence>
<sequence length="124" mass="13358">MSSPEISTASDCRGSETLVFAAAAVLAHRHFVDTFMLMRERNSMIDTCGGLAVKQVAEIATDRCPSSKLWRGYSTELPGGDSSGVMVVLAWTAPVFRNVSTEFHHRGTPGLLHSYSLAEALALT</sequence>
<evidence type="ECO:0000313" key="2">
    <source>
        <dbReference type="Proteomes" id="UP000585474"/>
    </source>
</evidence>
<protein>
    <submittedName>
        <fullName evidence="1">Uncharacterized protein</fullName>
    </submittedName>
</protein>
<dbReference type="Proteomes" id="UP000585474">
    <property type="component" value="Unassembled WGS sequence"/>
</dbReference>
<accession>A0A7J0HCF2</accession>
<dbReference type="AlphaFoldDB" id="A0A7J0HCF2"/>
<keyword evidence="2" id="KW-1185">Reference proteome</keyword>
<gene>
    <name evidence="1" type="ORF">Acr_28g0014430</name>
</gene>
<dbReference type="EMBL" id="BJWL01000028">
    <property type="protein sequence ID" value="GFZ20738.1"/>
    <property type="molecule type" value="Genomic_DNA"/>
</dbReference>
<organism evidence="1 2">
    <name type="scientific">Actinidia rufa</name>
    <dbReference type="NCBI Taxonomy" id="165716"/>
    <lineage>
        <taxon>Eukaryota</taxon>
        <taxon>Viridiplantae</taxon>
        <taxon>Streptophyta</taxon>
        <taxon>Embryophyta</taxon>
        <taxon>Tracheophyta</taxon>
        <taxon>Spermatophyta</taxon>
        <taxon>Magnoliopsida</taxon>
        <taxon>eudicotyledons</taxon>
        <taxon>Gunneridae</taxon>
        <taxon>Pentapetalae</taxon>
        <taxon>asterids</taxon>
        <taxon>Ericales</taxon>
        <taxon>Actinidiaceae</taxon>
        <taxon>Actinidia</taxon>
    </lineage>
</organism>
<reference evidence="1 2" key="1">
    <citation type="submission" date="2019-07" db="EMBL/GenBank/DDBJ databases">
        <title>De Novo Assembly of kiwifruit Actinidia rufa.</title>
        <authorList>
            <person name="Sugita-Konishi S."/>
            <person name="Sato K."/>
            <person name="Mori E."/>
            <person name="Abe Y."/>
            <person name="Kisaki G."/>
            <person name="Hamano K."/>
            <person name="Suezawa K."/>
            <person name="Otani M."/>
            <person name="Fukuda T."/>
            <person name="Manabe T."/>
            <person name="Gomi K."/>
            <person name="Tabuchi M."/>
            <person name="Akimitsu K."/>
            <person name="Kataoka I."/>
        </authorList>
    </citation>
    <scope>NUCLEOTIDE SEQUENCE [LARGE SCALE GENOMIC DNA]</scope>
    <source>
        <strain evidence="2">cv. Fuchu</strain>
    </source>
</reference>
<comment type="caution">
    <text evidence="1">The sequence shown here is derived from an EMBL/GenBank/DDBJ whole genome shotgun (WGS) entry which is preliminary data.</text>
</comment>
<name>A0A7J0HCF2_9ERIC</name>
<proteinExistence type="predicted"/>